<dbReference type="Gene3D" id="1.10.1660.10">
    <property type="match status" value="1"/>
</dbReference>
<proteinExistence type="predicted"/>
<protein>
    <recommendedName>
        <fullName evidence="1">Helix-turn-helix domain-containing protein</fullName>
    </recommendedName>
</protein>
<accession>A0A497E495</accession>
<organism evidence="2 3">
    <name type="scientific">Aerophobetes bacterium</name>
    <dbReference type="NCBI Taxonomy" id="2030807"/>
    <lineage>
        <taxon>Bacteria</taxon>
        <taxon>Candidatus Aerophobota</taxon>
    </lineage>
</organism>
<gene>
    <name evidence="2" type="ORF">DRJ00_04000</name>
</gene>
<dbReference type="GO" id="GO:0003677">
    <property type="term" value="F:DNA binding"/>
    <property type="evidence" value="ECO:0007669"/>
    <property type="project" value="InterPro"/>
</dbReference>
<dbReference type="Pfam" id="PF12728">
    <property type="entry name" value="HTH_17"/>
    <property type="match status" value="1"/>
</dbReference>
<dbReference type="InterPro" id="IPR041657">
    <property type="entry name" value="HTH_17"/>
</dbReference>
<dbReference type="NCBIfam" id="TIGR01764">
    <property type="entry name" value="excise"/>
    <property type="match status" value="1"/>
</dbReference>
<dbReference type="PANTHER" id="PTHR38431">
    <property type="entry name" value="BLL2305 PROTEIN"/>
    <property type="match status" value="1"/>
</dbReference>
<evidence type="ECO:0000259" key="1">
    <source>
        <dbReference type="Pfam" id="PF12728"/>
    </source>
</evidence>
<evidence type="ECO:0000313" key="3">
    <source>
        <dbReference type="Proteomes" id="UP000279422"/>
    </source>
</evidence>
<dbReference type="InterPro" id="IPR010093">
    <property type="entry name" value="SinI_DNA-bd"/>
</dbReference>
<comment type="caution">
    <text evidence="2">The sequence shown here is derived from an EMBL/GenBank/DDBJ whole genome shotgun (WGS) entry which is preliminary data.</text>
</comment>
<reference evidence="2 3" key="1">
    <citation type="submission" date="2018-06" db="EMBL/GenBank/DDBJ databases">
        <title>Extensive metabolic versatility and redundancy in microbially diverse, dynamic hydrothermal sediments.</title>
        <authorList>
            <person name="Dombrowski N."/>
            <person name="Teske A."/>
            <person name="Baker B.J."/>
        </authorList>
    </citation>
    <scope>NUCLEOTIDE SEQUENCE [LARGE SCALE GENOMIC DNA]</scope>
    <source>
        <strain evidence="2">B47_G16</strain>
    </source>
</reference>
<dbReference type="PANTHER" id="PTHR38431:SF1">
    <property type="entry name" value="BLL2305 PROTEIN"/>
    <property type="match status" value="1"/>
</dbReference>
<sequence>MKEIMTVKQVARYLQMNEHTIYRLARAGEIPSIKISGQWRFKKDLIDRWITEASIQRVKNNDQDNKAKKGKGDQIQLF</sequence>
<dbReference type="InterPro" id="IPR009061">
    <property type="entry name" value="DNA-bd_dom_put_sf"/>
</dbReference>
<dbReference type="Proteomes" id="UP000279422">
    <property type="component" value="Unassembled WGS sequence"/>
</dbReference>
<dbReference type="EMBL" id="QMPZ01000042">
    <property type="protein sequence ID" value="RLE09512.1"/>
    <property type="molecule type" value="Genomic_DNA"/>
</dbReference>
<evidence type="ECO:0000313" key="2">
    <source>
        <dbReference type="EMBL" id="RLE09512.1"/>
    </source>
</evidence>
<dbReference type="SUPFAM" id="SSF46955">
    <property type="entry name" value="Putative DNA-binding domain"/>
    <property type="match status" value="1"/>
</dbReference>
<name>A0A497E495_UNCAE</name>
<dbReference type="AlphaFoldDB" id="A0A497E495"/>
<feature type="domain" description="Helix-turn-helix" evidence="1">
    <location>
        <begin position="5"/>
        <end position="53"/>
    </location>
</feature>